<dbReference type="Proteomes" id="UP000694888">
    <property type="component" value="Unplaced"/>
</dbReference>
<dbReference type="SUPFAM" id="SSF81383">
    <property type="entry name" value="F-box domain"/>
    <property type="match status" value="1"/>
</dbReference>
<feature type="domain" description="F-box" evidence="1">
    <location>
        <begin position="20"/>
        <end position="64"/>
    </location>
</feature>
<dbReference type="Pfam" id="PF12937">
    <property type="entry name" value="F-box-like"/>
    <property type="match status" value="1"/>
</dbReference>
<dbReference type="InterPro" id="IPR036047">
    <property type="entry name" value="F-box-like_dom_sf"/>
</dbReference>
<dbReference type="Gene3D" id="3.80.10.10">
    <property type="entry name" value="Ribonuclease Inhibitor"/>
    <property type="match status" value="1"/>
</dbReference>
<sequence>MPKVTKKGRKAHRVCRNNTWSELPYPALVEVYRNLHDKDRVAAAQVCHMWGKAFTNPALWRSKHFVLGGSKANSSGQRAVVFAQKMGPCLRHVYIKCRHLTSNTCETIASSLEQFCSNLEHSRLEHLVIRELELDRFWKHAHLRPKVAQCLQNMLRSQRNLQLLDLSTAQFGVLPGSEVLAAASEGSGSKISCLELPDFFHTQLAAFEIPAYVKAILGFSNLQQINLNYCCLSDHIVEQWAKVLAGKLEDLEIRVCSNEPHTHRISNESWSLLKAACPRLTVDMSILGIGPASSVIPILAPPIPLVYLHYWSGHDGDTELGLHSTLRHIAAHYASSLKQLSLDFDNLHDRINEQLIALVARCRRLTSLRIKAIADVQVADTICQMIQERENCLRDVSIMLCDLAEPELELLQDLRERLAPFVESRDINITLRNDMF</sequence>
<dbReference type="InterPro" id="IPR001810">
    <property type="entry name" value="F-box_dom"/>
</dbReference>
<name>A0ABM1AAD8_APLCA</name>
<accession>A0ABM1AAD8</accession>
<organism evidence="2 3">
    <name type="scientific">Aplysia californica</name>
    <name type="common">California sea hare</name>
    <dbReference type="NCBI Taxonomy" id="6500"/>
    <lineage>
        <taxon>Eukaryota</taxon>
        <taxon>Metazoa</taxon>
        <taxon>Spiralia</taxon>
        <taxon>Lophotrochozoa</taxon>
        <taxon>Mollusca</taxon>
        <taxon>Gastropoda</taxon>
        <taxon>Heterobranchia</taxon>
        <taxon>Euthyneura</taxon>
        <taxon>Tectipleura</taxon>
        <taxon>Aplysiida</taxon>
        <taxon>Aplysioidea</taxon>
        <taxon>Aplysiidae</taxon>
        <taxon>Aplysia</taxon>
    </lineage>
</organism>
<dbReference type="SUPFAM" id="SSF52047">
    <property type="entry name" value="RNI-like"/>
    <property type="match status" value="1"/>
</dbReference>
<proteinExistence type="predicted"/>
<dbReference type="GeneID" id="101855055"/>
<evidence type="ECO:0000313" key="3">
    <source>
        <dbReference type="RefSeq" id="XP_012943917.1"/>
    </source>
</evidence>
<evidence type="ECO:0000313" key="2">
    <source>
        <dbReference type="Proteomes" id="UP000694888"/>
    </source>
</evidence>
<evidence type="ECO:0000259" key="1">
    <source>
        <dbReference type="Pfam" id="PF12937"/>
    </source>
</evidence>
<dbReference type="PANTHER" id="PTHR20933">
    <property type="entry name" value="F-BOX ONLY PROTEIN 33"/>
    <property type="match status" value="1"/>
</dbReference>
<gene>
    <name evidence="3" type="primary">LOC101855055</name>
</gene>
<dbReference type="PANTHER" id="PTHR20933:SF3">
    <property type="entry name" value="F-BOX ONLY PROTEIN 33"/>
    <property type="match status" value="1"/>
</dbReference>
<dbReference type="Gene3D" id="1.20.1280.50">
    <property type="match status" value="1"/>
</dbReference>
<protein>
    <submittedName>
        <fullName evidence="3">F-box only protein 39</fullName>
    </submittedName>
</protein>
<reference evidence="3" key="1">
    <citation type="submission" date="2025-08" db="UniProtKB">
        <authorList>
            <consortium name="RefSeq"/>
        </authorList>
    </citation>
    <scope>IDENTIFICATION</scope>
</reference>
<dbReference type="InterPro" id="IPR032675">
    <property type="entry name" value="LRR_dom_sf"/>
</dbReference>
<dbReference type="RefSeq" id="XP_012943917.1">
    <property type="nucleotide sequence ID" value="XM_013088463.2"/>
</dbReference>
<keyword evidence="2" id="KW-1185">Reference proteome</keyword>